<evidence type="ECO:0000313" key="1">
    <source>
        <dbReference type="EMBL" id="CEL62225.1"/>
    </source>
</evidence>
<dbReference type="AlphaFoldDB" id="A0A0B7FWZ3"/>
<dbReference type="Proteomes" id="UP000059188">
    <property type="component" value="Unassembled WGS sequence"/>
</dbReference>
<evidence type="ECO:0000313" key="2">
    <source>
        <dbReference type="Proteomes" id="UP000059188"/>
    </source>
</evidence>
<gene>
    <name evidence="1" type="ORF">RSOLAG1IB_10299</name>
</gene>
<accession>A0A0B7FWZ3</accession>
<sequence>MLYDRQGMKRCPRLCGAIQPDNFIGNLRPCACGPQLLVSQIRLATKKPVISGARQFIGYKSPNCGSNSGFCTHSWPSKFFQAQELISIFVQTNGI</sequence>
<reference evidence="1 2" key="1">
    <citation type="submission" date="2014-11" db="EMBL/GenBank/DDBJ databases">
        <authorList>
            <person name="Wibberg Daniel"/>
        </authorList>
    </citation>
    <scope>NUCLEOTIDE SEQUENCE [LARGE SCALE GENOMIC DNA]</scope>
    <source>
        <strain evidence="1">Rhizoctonia solani AG1-IB 7/3/14</strain>
    </source>
</reference>
<proteinExistence type="predicted"/>
<name>A0A0B7FWZ3_THACB</name>
<organism evidence="1 2">
    <name type="scientific">Thanatephorus cucumeris (strain AG1-IB / isolate 7/3/14)</name>
    <name type="common">Lettuce bottom rot fungus</name>
    <name type="synonym">Rhizoctonia solani</name>
    <dbReference type="NCBI Taxonomy" id="1108050"/>
    <lineage>
        <taxon>Eukaryota</taxon>
        <taxon>Fungi</taxon>
        <taxon>Dikarya</taxon>
        <taxon>Basidiomycota</taxon>
        <taxon>Agaricomycotina</taxon>
        <taxon>Agaricomycetes</taxon>
        <taxon>Cantharellales</taxon>
        <taxon>Ceratobasidiaceae</taxon>
        <taxon>Rhizoctonia</taxon>
        <taxon>Rhizoctonia solani AG-1</taxon>
    </lineage>
</organism>
<keyword evidence="2" id="KW-1185">Reference proteome</keyword>
<protein>
    <submittedName>
        <fullName evidence="1">Uncharacterized protein</fullName>
    </submittedName>
</protein>
<dbReference type="EMBL" id="LN679163">
    <property type="protein sequence ID" value="CEL62225.1"/>
    <property type="molecule type" value="Genomic_DNA"/>
</dbReference>